<dbReference type="InterPro" id="IPR016040">
    <property type="entry name" value="NAD(P)-bd_dom"/>
</dbReference>
<evidence type="ECO:0000259" key="1">
    <source>
        <dbReference type="Pfam" id="PF13460"/>
    </source>
</evidence>
<evidence type="ECO:0000313" key="2">
    <source>
        <dbReference type="EMBL" id="GKX54605.1"/>
    </source>
</evidence>
<dbReference type="Gene3D" id="3.40.50.720">
    <property type="entry name" value="NAD(P)-binding Rossmann-like Domain"/>
    <property type="match status" value="1"/>
</dbReference>
<dbReference type="Proteomes" id="UP001058124">
    <property type="component" value="Unassembled WGS sequence"/>
</dbReference>
<dbReference type="InterPro" id="IPR036291">
    <property type="entry name" value="NAD(P)-bd_dom_sf"/>
</dbReference>
<gene>
    <name evidence="2" type="ORF">SOASR030_07170</name>
</gene>
<feature type="domain" description="NAD(P)-binding" evidence="1">
    <location>
        <begin position="8"/>
        <end position="186"/>
    </location>
</feature>
<dbReference type="Pfam" id="PF13460">
    <property type="entry name" value="NAD_binding_10"/>
    <property type="match status" value="1"/>
</dbReference>
<comment type="caution">
    <text evidence="2">The sequence shown here is derived from an EMBL/GenBank/DDBJ whole genome shotgun (WGS) entry which is preliminary data.</text>
</comment>
<organism evidence="2 3">
    <name type="scientific">Leminorella grimontii</name>
    <dbReference type="NCBI Taxonomy" id="82981"/>
    <lineage>
        <taxon>Bacteria</taxon>
        <taxon>Pseudomonadati</taxon>
        <taxon>Pseudomonadota</taxon>
        <taxon>Gammaproteobacteria</taxon>
        <taxon>Enterobacterales</taxon>
        <taxon>Budviciaceae</taxon>
        <taxon>Leminorella</taxon>
    </lineage>
</organism>
<name>A0AAV5MZ65_9GAMM</name>
<proteinExistence type="predicted"/>
<dbReference type="PANTHER" id="PTHR15020">
    <property type="entry name" value="FLAVIN REDUCTASE-RELATED"/>
    <property type="match status" value="1"/>
</dbReference>
<accession>A0AAV5MZ65</accession>
<protein>
    <recommendedName>
        <fullName evidence="1">NAD(P)-binding domain-containing protein</fullName>
    </recommendedName>
</protein>
<dbReference type="EMBL" id="BRLH01000001">
    <property type="protein sequence ID" value="GKX54605.1"/>
    <property type="molecule type" value="Genomic_DNA"/>
</dbReference>
<evidence type="ECO:0000313" key="3">
    <source>
        <dbReference type="Proteomes" id="UP001058124"/>
    </source>
</evidence>
<dbReference type="AlphaFoldDB" id="A0AAV5MZ65"/>
<sequence>MSVWLIFGAAKGTGAHVLEYALAHQRQVFALLRREEDAARLRERGVIALVGDATDAAAVERICTMAGADCTIVSTMGGSHDYLAHRTVIDAAEKAGIKDMVMVTSLGCGDSWPTLSDRAKAAFGQAVREKSLAEVWLQTSGLNYGILRPGGLLNGEATGKAQCYQHQEVHGFVNRSDVALTIANLIGSGLSGQVYSLIEPGLAPVR</sequence>
<dbReference type="SUPFAM" id="SSF51735">
    <property type="entry name" value="NAD(P)-binding Rossmann-fold domains"/>
    <property type="match status" value="1"/>
</dbReference>
<keyword evidence="3" id="KW-1185">Reference proteome</keyword>
<dbReference type="RefSeq" id="WP_027273151.1">
    <property type="nucleotide sequence ID" value="NZ_BRLH01000001.1"/>
</dbReference>
<reference evidence="2" key="1">
    <citation type="submission" date="2022-06" db="EMBL/GenBank/DDBJ databases">
        <title>Draft genome sequences of Leminorella grimontii str. JCM5902.</title>
        <authorList>
            <person name="Wakabayashi Y."/>
            <person name="Kojima K."/>
        </authorList>
    </citation>
    <scope>NUCLEOTIDE SEQUENCE</scope>
    <source>
        <strain evidence="2">JCM 5902</strain>
    </source>
</reference>
<dbReference type="PANTHER" id="PTHR15020:SF50">
    <property type="entry name" value="UPF0659 PROTEIN YMR090W"/>
    <property type="match status" value="1"/>
</dbReference>